<comment type="function">
    <text evidence="5">Allows the formation of correctly charged Gln-tRNA(Gln) through the transamidation of misacylated Glu-tRNA(Gln) in the mitochondria. The reaction takes place in the presence of glutamine and ATP through an activated gamma-phospho-Glu-tRNA(Gln).</text>
</comment>
<comment type="catalytic activity">
    <reaction evidence="5">
        <text>L-glutamyl-tRNA(Gln) + L-glutamine + ATP + H2O = L-glutaminyl-tRNA(Gln) + L-glutamate + ADP + phosphate + H(+)</text>
        <dbReference type="Rhea" id="RHEA:17521"/>
        <dbReference type="Rhea" id="RHEA-COMP:9681"/>
        <dbReference type="Rhea" id="RHEA-COMP:9684"/>
        <dbReference type="ChEBI" id="CHEBI:15377"/>
        <dbReference type="ChEBI" id="CHEBI:15378"/>
        <dbReference type="ChEBI" id="CHEBI:29985"/>
        <dbReference type="ChEBI" id="CHEBI:30616"/>
        <dbReference type="ChEBI" id="CHEBI:43474"/>
        <dbReference type="ChEBI" id="CHEBI:58359"/>
        <dbReference type="ChEBI" id="CHEBI:78520"/>
        <dbReference type="ChEBI" id="CHEBI:78521"/>
        <dbReference type="ChEBI" id="CHEBI:456216"/>
        <dbReference type="EC" id="6.3.5.7"/>
    </reaction>
</comment>
<dbReference type="GO" id="GO:0050567">
    <property type="term" value="F:glutaminyl-tRNA synthase (glutamine-hydrolyzing) activity"/>
    <property type="evidence" value="ECO:0007669"/>
    <property type="project" value="UniProtKB-UniRule"/>
</dbReference>
<gene>
    <name evidence="7" type="ORF">BT63DRAFT_461108</name>
</gene>
<dbReference type="InterPro" id="IPR023631">
    <property type="entry name" value="Amidase_dom"/>
</dbReference>
<proteinExistence type="inferred from homology"/>
<evidence type="ECO:0000256" key="1">
    <source>
        <dbReference type="ARBA" id="ARBA00022598"/>
    </source>
</evidence>
<dbReference type="AlphaFoldDB" id="A0A6A6TXD8"/>
<evidence type="ECO:0000313" key="7">
    <source>
        <dbReference type="EMBL" id="KAF2663991.1"/>
    </source>
</evidence>
<dbReference type="EMBL" id="MU004244">
    <property type="protein sequence ID" value="KAF2663991.1"/>
    <property type="molecule type" value="Genomic_DNA"/>
</dbReference>
<protein>
    <recommendedName>
        <fullName evidence="5">Glutamyl-tRNA(Gln) amidotransferase subunit A, mitochondrial</fullName>
        <shortName evidence="5">Glu-AdT subunit A</shortName>
        <ecNumber evidence="5">6.3.5.7</ecNumber>
    </recommendedName>
</protein>
<comment type="subunit">
    <text evidence="5">Subunit of the heterotrimeric GatCAB amidotransferase (AdT) complex, composed of A, B and C subunits.</text>
</comment>
<dbReference type="GO" id="GO:0005739">
    <property type="term" value="C:mitochondrion"/>
    <property type="evidence" value="ECO:0007669"/>
    <property type="project" value="UniProtKB-SubCell"/>
</dbReference>
<keyword evidence="3 5" id="KW-0067">ATP-binding</keyword>
<dbReference type="SUPFAM" id="SSF75304">
    <property type="entry name" value="Amidase signature (AS) enzymes"/>
    <property type="match status" value="1"/>
</dbReference>
<dbReference type="Pfam" id="PF01425">
    <property type="entry name" value="Amidase"/>
    <property type="match status" value="1"/>
</dbReference>
<dbReference type="GO" id="GO:0070681">
    <property type="term" value="P:glutaminyl-tRNAGln biosynthesis via transamidation"/>
    <property type="evidence" value="ECO:0007669"/>
    <property type="project" value="UniProtKB-UniRule"/>
</dbReference>
<evidence type="ECO:0000256" key="4">
    <source>
        <dbReference type="ARBA" id="ARBA00022917"/>
    </source>
</evidence>
<keyword evidence="4 5" id="KW-0648">Protein biosynthesis</keyword>
<evidence type="ECO:0000313" key="8">
    <source>
        <dbReference type="Proteomes" id="UP000799302"/>
    </source>
</evidence>
<evidence type="ECO:0000256" key="3">
    <source>
        <dbReference type="ARBA" id="ARBA00022840"/>
    </source>
</evidence>
<feature type="active site" description="Charge relay system" evidence="5">
    <location>
        <position position="134"/>
    </location>
</feature>
<evidence type="ECO:0000256" key="5">
    <source>
        <dbReference type="HAMAP-Rule" id="MF_03150"/>
    </source>
</evidence>
<keyword evidence="2 5" id="KW-0547">Nucleotide-binding</keyword>
<keyword evidence="1 5" id="KW-0436">Ligase</keyword>
<feature type="active site" description="Charge relay system" evidence="5">
    <location>
        <position position="57"/>
    </location>
</feature>
<feature type="domain" description="Amidase" evidence="6">
    <location>
        <begin position="32"/>
        <end position="467"/>
    </location>
</feature>
<keyword evidence="8" id="KW-1185">Reference proteome</keyword>
<dbReference type="PANTHER" id="PTHR11895:SF7">
    <property type="entry name" value="GLUTAMYL-TRNA(GLN) AMIDOTRANSFERASE SUBUNIT A, MITOCHONDRIAL"/>
    <property type="match status" value="1"/>
</dbReference>
<comment type="subcellular location">
    <subcellularLocation>
        <location evidence="5">Mitochondrion</location>
    </subcellularLocation>
</comment>
<reference evidence="7" key="1">
    <citation type="journal article" date="2020" name="Stud. Mycol.">
        <title>101 Dothideomycetes genomes: a test case for predicting lifestyles and emergence of pathogens.</title>
        <authorList>
            <person name="Haridas S."/>
            <person name="Albert R."/>
            <person name="Binder M."/>
            <person name="Bloem J."/>
            <person name="Labutti K."/>
            <person name="Salamov A."/>
            <person name="Andreopoulos B."/>
            <person name="Baker S."/>
            <person name="Barry K."/>
            <person name="Bills G."/>
            <person name="Bluhm B."/>
            <person name="Cannon C."/>
            <person name="Castanera R."/>
            <person name="Culley D."/>
            <person name="Daum C."/>
            <person name="Ezra D."/>
            <person name="Gonzalez J."/>
            <person name="Henrissat B."/>
            <person name="Kuo A."/>
            <person name="Liang C."/>
            <person name="Lipzen A."/>
            <person name="Lutzoni F."/>
            <person name="Magnuson J."/>
            <person name="Mondo S."/>
            <person name="Nolan M."/>
            <person name="Ohm R."/>
            <person name="Pangilinan J."/>
            <person name="Park H.-J."/>
            <person name="Ramirez L."/>
            <person name="Alfaro M."/>
            <person name="Sun H."/>
            <person name="Tritt A."/>
            <person name="Yoshinaga Y."/>
            <person name="Zwiers L.-H."/>
            <person name="Turgeon B."/>
            <person name="Goodwin S."/>
            <person name="Spatafora J."/>
            <person name="Crous P."/>
            <person name="Grigoriev I."/>
        </authorList>
    </citation>
    <scope>NUCLEOTIDE SEQUENCE</scope>
    <source>
        <strain evidence="7">CBS 115976</strain>
    </source>
</reference>
<dbReference type="InterPro" id="IPR004412">
    <property type="entry name" value="GatA"/>
</dbReference>
<dbReference type="HAMAP" id="MF_00120">
    <property type="entry name" value="GatA"/>
    <property type="match status" value="1"/>
</dbReference>
<feature type="active site" description="Acyl-ester intermediate" evidence="5">
    <location>
        <position position="158"/>
    </location>
</feature>
<dbReference type="EC" id="6.3.5.7" evidence="5"/>
<dbReference type="GO" id="GO:0005524">
    <property type="term" value="F:ATP binding"/>
    <property type="evidence" value="ECO:0007669"/>
    <property type="project" value="UniProtKB-KW"/>
</dbReference>
<organism evidence="7 8">
    <name type="scientific">Microthyrium microscopicum</name>
    <dbReference type="NCBI Taxonomy" id="703497"/>
    <lineage>
        <taxon>Eukaryota</taxon>
        <taxon>Fungi</taxon>
        <taxon>Dikarya</taxon>
        <taxon>Ascomycota</taxon>
        <taxon>Pezizomycotina</taxon>
        <taxon>Dothideomycetes</taxon>
        <taxon>Dothideomycetes incertae sedis</taxon>
        <taxon>Microthyriales</taxon>
        <taxon>Microthyriaceae</taxon>
        <taxon>Microthyrium</taxon>
    </lineage>
</organism>
<evidence type="ECO:0000256" key="2">
    <source>
        <dbReference type="ARBA" id="ARBA00022741"/>
    </source>
</evidence>
<comment type="similarity">
    <text evidence="5">Belongs to the amidase family. GatA subfamily.</text>
</comment>
<dbReference type="GO" id="GO:0030956">
    <property type="term" value="C:glutamyl-tRNA(Gln) amidotransferase complex"/>
    <property type="evidence" value="ECO:0007669"/>
    <property type="project" value="UniProtKB-UniRule"/>
</dbReference>
<dbReference type="InterPro" id="IPR036928">
    <property type="entry name" value="AS_sf"/>
</dbReference>
<accession>A0A6A6TXD8</accession>
<dbReference type="OrthoDB" id="421993at2759"/>
<dbReference type="Gene3D" id="3.90.1300.10">
    <property type="entry name" value="Amidase signature (AS) domain"/>
    <property type="match status" value="1"/>
</dbReference>
<name>A0A6A6TXD8_9PEZI</name>
<dbReference type="PANTHER" id="PTHR11895">
    <property type="entry name" value="TRANSAMIDASE"/>
    <property type="match status" value="1"/>
</dbReference>
<dbReference type="GO" id="GO:0032543">
    <property type="term" value="P:mitochondrial translation"/>
    <property type="evidence" value="ECO:0007669"/>
    <property type="project" value="UniProtKB-UniRule"/>
</dbReference>
<sequence>MHRFGLRNVVSRHGRYTRAYSHGAASNAFITQHTAELDGISTQAVRGPLEGRKIAVKDNICTAGYDTTCASSTLAGFRSPLDSTVVRLLREAGALIQGKTNMDEFGMGSHSINSAHGPVVNQGGDGKLYSAGGSSGGSAMAVTTDQSWAALGTDTGGSIRLPAAFTGTFGFKPSYGLISRNGVVAYANSLDTVGILANSTHKIQQTFSAISKFDHKDPTSVTPSTRKNILKVTPNLRMLGRPLRIGIPGEYNIEELDQDVRHAWVELLETLQDHNISISAVSIPSTKYALSTYYVLAPAEASSNLARYDGIRYGTRPEGSDMNAGTLFSRTRDISFGEEVKRRILLGTYTLSSEAMDNYFMQSQRVRRLVQRDFNRVFQTRNVLEEGSVGTEDGVDLLLCPTAPCSAPELAAVEAQTPVEGYTTDVFTVPASLAGLPAISIPLKQRDSKSSIGMQLIGQYGTDSLVLEASGLLEQLGLTNAPKYEGSKLQVEGKLWDPNLAMSYKNMSKYYGGGMKAVQWSGTKSGTKASA</sequence>
<evidence type="ECO:0000259" key="6">
    <source>
        <dbReference type="Pfam" id="PF01425"/>
    </source>
</evidence>
<dbReference type="Proteomes" id="UP000799302">
    <property type="component" value="Unassembled WGS sequence"/>
</dbReference>
<dbReference type="InterPro" id="IPR000120">
    <property type="entry name" value="Amidase"/>
</dbReference>
<keyword evidence="5" id="KW-0496">Mitochondrion</keyword>